<dbReference type="InterPro" id="IPR007518">
    <property type="entry name" value="MINDY"/>
</dbReference>
<evidence type="ECO:0000256" key="1">
    <source>
        <dbReference type="SAM" id="MobiDB-lite"/>
    </source>
</evidence>
<dbReference type="PANTHER" id="PTHR18063">
    <property type="entry name" value="NF-E2 INDUCIBLE PROTEIN"/>
    <property type="match status" value="1"/>
</dbReference>
<gene>
    <name evidence="3" type="ORF">BASA50_004255</name>
</gene>
<feature type="domain" description="MINDY deubiquitinase" evidence="2">
    <location>
        <begin position="126"/>
        <end position="428"/>
    </location>
</feature>
<sequence>MLPDPQTAVVDSSSHEQQNNREGDYEQLSLRLSRSAIADAHADTVAESEATGRSLVHSELQTQDDEQQLPAVAAVTSVTTVAAAVLSKTICPSEESQVPSLLESDKPHLPLEIPPAATVEDADDEYMLKPLLWLNQRTGEQQRLCIITQNINGPCPLISLCNALILRGDIVVHPDLASIKNNRMLELLGDYLLRRTARDSSTLQTSDQLTFERTMDDILVTLPSLQFGLDVNVHFSSVMGFELTSALCLFDMFDLRLVHGWICDPDDQPTYRVVAQKYRDYNRVVEAIVAGDTAGLALSKMDPVLDVSAGPGTGPGTGTGTGESTTADLAKHKSDLETTVIEGLTCSQFLASSAAQLTHYGLQLIEATVGPGELCVLFRNNHFSTMYKHPDRGLFVLVTDQGFAKEPSIVWESMGRVDGNTEFLDGLFRSFDPDRPAEEDTSISLLAANPLASDTENSDLALAISLQQEEERQQQVFIQQQQVANERMRSSEQARNNPQSTSWSPSRSNIAGDHRQRPSQKNNCVIQ</sequence>
<feature type="compositionally biased region" description="Polar residues" evidence="1">
    <location>
        <begin position="493"/>
        <end position="509"/>
    </location>
</feature>
<comment type="caution">
    <text evidence="3">The sequence shown here is derived from an EMBL/GenBank/DDBJ whole genome shotgun (WGS) entry which is preliminary data.</text>
</comment>
<protein>
    <recommendedName>
        <fullName evidence="2">MINDY deubiquitinase domain-containing protein</fullName>
    </recommendedName>
</protein>
<accession>A0ABQ8FIX2</accession>
<feature type="region of interest" description="Disordered" evidence="1">
    <location>
        <begin position="1"/>
        <end position="27"/>
    </location>
</feature>
<dbReference type="PANTHER" id="PTHR18063:SF6">
    <property type="entry name" value="UBIQUITIN CARBOXYL-TERMINAL HYDROLASE"/>
    <property type="match status" value="1"/>
</dbReference>
<name>A0ABQ8FIX2_9FUNG</name>
<dbReference type="Proteomes" id="UP001648503">
    <property type="component" value="Unassembled WGS sequence"/>
</dbReference>
<evidence type="ECO:0000313" key="4">
    <source>
        <dbReference type="Proteomes" id="UP001648503"/>
    </source>
</evidence>
<dbReference type="Pfam" id="PF04424">
    <property type="entry name" value="MINDY_DUB"/>
    <property type="match status" value="1"/>
</dbReference>
<organism evidence="3 4">
    <name type="scientific">Batrachochytrium salamandrivorans</name>
    <dbReference type="NCBI Taxonomy" id="1357716"/>
    <lineage>
        <taxon>Eukaryota</taxon>
        <taxon>Fungi</taxon>
        <taxon>Fungi incertae sedis</taxon>
        <taxon>Chytridiomycota</taxon>
        <taxon>Chytridiomycota incertae sedis</taxon>
        <taxon>Chytridiomycetes</taxon>
        <taxon>Rhizophydiales</taxon>
        <taxon>Rhizophydiales incertae sedis</taxon>
        <taxon>Batrachochytrium</taxon>
    </lineage>
</organism>
<evidence type="ECO:0000259" key="2">
    <source>
        <dbReference type="Pfam" id="PF04424"/>
    </source>
</evidence>
<keyword evidence="4" id="KW-1185">Reference proteome</keyword>
<feature type="region of interest" description="Disordered" evidence="1">
    <location>
        <begin position="483"/>
        <end position="527"/>
    </location>
</feature>
<proteinExistence type="predicted"/>
<reference evidence="3 4" key="1">
    <citation type="submission" date="2021-02" db="EMBL/GenBank/DDBJ databases">
        <title>Variation within the Batrachochytrium salamandrivorans European outbreak.</title>
        <authorList>
            <person name="Kelly M."/>
            <person name="Pasmans F."/>
            <person name="Shea T.P."/>
            <person name="Munoz J.F."/>
            <person name="Carranza S."/>
            <person name="Cuomo C.A."/>
            <person name="Martel A."/>
        </authorList>
    </citation>
    <scope>NUCLEOTIDE SEQUENCE [LARGE SCALE GENOMIC DNA]</scope>
    <source>
        <strain evidence="3 4">AMFP18/2</strain>
    </source>
</reference>
<evidence type="ECO:0000313" key="3">
    <source>
        <dbReference type="EMBL" id="KAH6597649.1"/>
    </source>
</evidence>
<dbReference type="EMBL" id="JAFCIX010000136">
    <property type="protein sequence ID" value="KAH6597649.1"/>
    <property type="molecule type" value="Genomic_DNA"/>
</dbReference>
<dbReference type="InterPro" id="IPR033979">
    <property type="entry name" value="MINDY_domain"/>
</dbReference>